<sequence length="596" mass="66688">MHREETPVRPKRVLIIGGGPAGLITLRNLTKLGTFERVELVERRDDVGGVWYLGAKDANSKWPSPAYPGLIGNVLPEFLSVHDFPFPPPDQYDPEHRKNLPFPTLTETYDYLRAFAKPFLEDGRIRLGQQVVKVEETLIADGSTKDKWLVLIRDWNDPVNPGVEREEKWDAIVGCTGWYDNLVWPETEGLDALREKKLAVHAKGWNGPEGLEGKRVLIIGNANSSNDIASQLAPVAMTPIYRSIRRPNFPGFVSLPDERIENVPPVKRYMLTNTDKVKVELENGRIIDNIDIVFVGTGYKPHVDFVHVLPPPLDGVPNANGTTTVPLMSLVGLNAPTTLDPSDSENANSKPALSSVLTNRIPLLHRHILYAPSPSLAFILSMAAYTPFTIADVSSCWLALAWSTGKGGEGVEYPKTLDERLKFERERMEAIEKGRREIQERAQEKNDQREKEKENATKAADVREQHNTGGTTSETFSPSSSLIAAWQSGTNGHTPSALNLYSVLAVSEEDYAQGLKEDVVKARPELGREQKLWDQASASESEGGSDNIYRHLPGGGLPEWNLERRKKREEMYPIKLASLKWAREKMGERWTNREGR</sequence>
<feature type="region of interest" description="Disordered" evidence="6">
    <location>
        <begin position="433"/>
        <end position="479"/>
    </location>
</feature>
<comment type="similarity">
    <text evidence="1">Belongs to the FMO family.</text>
</comment>
<gene>
    <name evidence="7" type="ORF">K435DRAFT_809210</name>
</gene>
<organism evidence="7 8">
    <name type="scientific">Dendrothele bispora (strain CBS 962.96)</name>
    <dbReference type="NCBI Taxonomy" id="1314807"/>
    <lineage>
        <taxon>Eukaryota</taxon>
        <taxon>Fungi</taxon>
        <taxon>Dikarya</taxon>
        <taxon>Basidiomycota</taxon>
        <taxon>Agaricomycotina</taxon>
        <taxon>Agaricomycetes</taxon>
        <taxon>Agaricomycetidae</taxon>
        <taxon>Agaricales</taxon>
        <taxon>Agaricales incertae sedis</taxon>
        <taxon>Dendrothele</taxon>
    </lineage>
</organism>
<dbReference type="Pfam" id="PF00743">
    <property type="entry name" value="FMO-like"/>
    <property type="match status" value="1"/>
</dbReference>
<dbReference type="AlphaFoldDB" id="A0A4S8KZ61"/>
<evidence type="ECO:0000313" key="8">
    <source>
        <dbReference type="Proteomes" id="UP000297245"/>
    </source>
</evidence>
<dbReference type="InterPro" id="IPR050346">
    <property type="entry name" value="FMO-like"/>
</dbReference>
<keyword evidence="4" id="KW-0521">NADP</keyword>
<dbReference type="GO" id="GO:0004499">
    <property type="term" value="F:N,N-dimethylaniline monooxygenase activity"/>
    <property type="evidence" value="ECO:0007669"/>
    <property type="project" value="InterPro"/>
</dbReference>
<dbReference type="InterPro" id="IPR020946">
    <property type="entry name" value="Flavin_mOase-like"/>
</dbReference>
<dbReference type="GO" id="GO:0050660">
    <property type="term" value="F:flavin adenine dinucleotide binding"/>
    <property type="evidence" value="ECO:0007669"/>
    <property type="project" value="InterPro"/>
</dbReference>
<protein>
    <submittedName>
        <fullName evidence="7">FAD/NAD(P)-binding domain-containing protein</fullName>
    </submittedName>
</protein>
<dbReference type="Gene3D" id="3.50.50.60">
    <property type="entry name" value="FAD/NAD(P)-binding domain"/>
    <property type="match status" value="2"/>
</dbReference>
<dbReference type="GO" id="GO:0050661">
    <property type="term" value="F:NADP binding"/>
    <property type="evidence" value="ECO:0007669"/>
    <property type="project" value="InterPro"/>
</dbReference>
<evidence type="ECO:0000256" key="4">
    <source>
        <dbReference type="ARBA" id="ARBA00022857"/>
    </source>
</evidence>
<accession>A0A4S8KZ61</accession>
<dbReference type="InterPro" id="IPR000960">
    <property type="entry name" value="Flavin_mOase"/>
</dbReference>
<dbReference type="OrthoDB" id="66881at2759"/>
<evidence type="ECO:0000256" key="5">
    <source>
        <dbReference type="ARBA" id="ARBA00023002"/>
    </source>
</evidence>
<evidence type="ECO:0000256" key="3">
    <source>
        <dbReference type="ARBA" id="ARBA00022827"/>
    </source>
</evidence>
<keyword evidence="5" id="KW-0560">Oxidoreductase</keyword>
<dbReference type="InterPro" id="IPR036188">
    <property type="entry name" value="FAD/NAD-bd_sf"/>
</dbReference>
<keyword evidence="8" id="KW-1185">Reference proteome</keyword>
<feature type="compositionally biased region" description="Polar residues" evidence="6">
    <location>
        <begin position="467"/>
        <end position="479"/>
    </location>
</feature>
<name>A0A4S8KZ61_DENBC</name>
<dbReference type="SUPFAM" id="SSF51905">
    <property type="entry name" value="FAD/NAD(P)-binding domain"/>
    <property type="match status" value="1"/>
</dbReference>
<reference evidence="7 8" key="1">
    <citation type="journal article" date="2019" name="Nat. Ecol. Evol.">
        <title>Megaphylogeny resolves global patterns of mushroom evolution.</title>
        <authorList>
            <person name="Varga T."/>
            <person name="Krizsan K."/>
            <person name="Foldi C."/>
            <person name="Dima B."/>
            <person name="Sanchez-Garcia M."/>
            <person name="Sanchez-Ramirez S."/>
            <person name="Szollosi G.J."/>
            <person name="Szarkandi J.G."/>
            <person name="Papp V."/>
            <person name="Albert L."/>
            <person name="Andreopoulos W."/>
            <person name="Angelini C."/>
            <person name="Antonin V."/>
            <person name="Barry K.W."/>
            <person name="Bougher N.L."/>
            <person name="Buchanan P."/>
            <person name="Buyck B."/>
            <person name="Bense V."/>
            <person name="Catcheside P."/>
            <person name="Chovatia M."/>
            <person name="Cooper J."/>
            <person name="Damon W."/>
            <person name="Desjardin D."/>
            <person name="Finy P."/>
            <person name="Geml J."/>
            <person name="Haridas S."/>
            <person name="Hughes K."/>
            <person name="Justo A."/>
            <person name="Karasinski D."/>
            <person name="Kautmanova I."/>
            <person name="Kiss B."/>
            <person name="Kocsube S."/>
            <person name="Kotiranta H."/>
            <person name="LaButti K.M."/>
            <person name="Lechner B.E."/>
            <person name="Liimatainen K."/>
            <person name="Lipzen A."/>
            <person name="Lukacs Z."/>
            <person name="Mihaltcheva S."/>
            <person name="Morgado L.N."/>
            <person name="Niskanen T."/>
            <person name="Noordeloos M.E."/>
            <person name="Ohm R.A."/>
            <person name="Ortiz-Santana B."/>
            <person name="Ovrebo C."/>
            <person name="Racz N."/>
            <person name="Riley R."/>
            <person name="Savchenko A."/>
            <person name="Shiryaev A."/>
            <person name="Soop K."/>
            <person name="Spirin V."/>
            <person name="Szebenyi C."/>
            <person name="Tomsovsky M."/>
            <person name="Tulloss R.E."/>
            <person name="Uehling J."/>
            <person name="Grigoriev I.V."/>
            <person name="Vagvolgyi C."/>
            <person name="Papp T."/>
            <person name="Martin F.M."/>
            <person name="Miettinen O."/>
            <person name="Hibbett D.S."/>
            <person name="Nagy L.G."/>
        </authorList>
    </citation>
    <scope>NUCLEOTIDE SEQUENCE [LARGE SCALE GENOMIC DNA]</scope>
    <source>
        <strain evidence="7 8">CBS 962.96</strain>
    </source>
</reference>
<proteinExistence type="inferred from homology"/>
<dbReference type="PANTHER" id="PTHR23023">
    <property type="entry name" value="DIMETHYLANILINE MONOOXYGENASE"/>
    <property type="match status" value="1"/>
</dbReference>
<dbReference type="PRINTS" id="PR00370">
    <property type="entry name" value="FMOXYGENASE"/>
</dbReference>
<feature type="compositionally biased region" description="Basic and acidic residues" evidence="6">
    <location>
        <begin position="433"/>
        <end position="466"/>
    </location>
</feature>
<dbReference type="Proteomes" id="UP000297245">
    <property type="component" value="Unassembled WGS sequence"/>
</dbReference>
<evidence type="ECO:0000256" key="1">
    <source>
        <dbReference type="ARBA" id="ARBA00009183"/>
    </source>
</evidence>
<dbReference type="EMBL" id="ML179824">
    <property type="protein sequence ID" value="THU81270.1"/>
    <property type="molecule type" value="Genomic_DNA"/>
</dbReference>
<feature type="region of interest" description="Disordered" evidence="6">
    <location>
        <begin position="534"/>
        <end position="556"/>
    </location>
</feature>
<keyword evidence="2" id="KW-0285">Flavoprotein</keyword>
<keyword evidence="3" id="KW-0274">FAD</keyword>
<evidence type="ECO:0000256" key="2">
    <source>
        <dbReference type="ARBA" id="ARBA00022630"/>
    </source>
</evidence>
<evidence type="ECO:0000313" key="7">
    <source>
        <dbReference type="EMBL" id="THU81270.1"/>
    </source>
</evidence>
<evidence type="ECO:0000256" key="6">
    <source>
        <dbReference type="SAM" id="MobiDB-lite"/>
    </source>
</evidence>